<dbReference type="PANTHER" id="PTHR37984:SF5">
    <property type="entry name" value="PROTEIN NYNRIN-LIKE"/>
    <property type="match status" value="1"/>
</dbReference>
<dbReference type="AlphaFoldDB" id="A0A3P9K032"/>
<dbReference type="Ensembl" id="ENSORLT00020012948.1">
    <property type="protein sequence ID" value="ENSORLP00020001488.1"/>
    <property type="gene ID" value="ENSORLG00020000025.1"/>
</dbReference>
<dbReference type="SUPFAM" id="SSF53098">
    <property type="entry name" value="Ribonuclease H-like"/>
    <property type="match status" value="1"/>
</dbReference>
<feature type="domain" description="Integrase catalytic" evidence="3">
    <location>
        <begin position="225"/>
        <end position="384"/>
    </location>
</feature>
<name>A0A3P9K032_ORYLA</name>
<dbReference type="InterPro" id="IPR001584">
    <property type="entry name" value="Integrase_cat-core"/>
</dbReference>
<proteinExistence type="predicted"/>
<reference evidence="4 5" key="2">
    <citation type="submission" date="2017-04" db="EMBL/GenBank/DDBJ databases">
        <title>CpG methylation of centromeres and impact of large insertions on vertebrate speciation.</title>
        <authorList>
            <person name="Ichikawa K."/>
            <person name="Yoshimura J."/>
            <person name="Morishita S."/>
        </authorList>
    </citation>
    <scope>NUCLEOTIDE SEQUENCE</scope>
    <source>
        <strain evidence="4 5">HNI</strain>
    </source>
</reference>
<dbReference type="GO" id="GO:0015074">
    <property type="term" value="P:DNA integration"/>
    <property type="evidence" value="ECO:0007669"/>
    <property type="project" value="InterPro"/>
</dbReference>
<dbReference type="InterPro" id="IPR036397">
    <property type="entry name" value="RNaseH_sf"/>
</dbReference>
<dbReference type="Gene3D" id="3.30.420.10">
    <property type="entry name" value="Ribonuclease H-like superfamily/Ribonuclease H"/>
    <property type="match status" value="1"/>
</dbReference>
<reference key="1">
    <citation type="journal article" date="2007" name="Nature">
        <title>The medaka draft genome and insights into vertebrate genome evolution.</title>
        <authorList>
            <person name="Kasahara M."/>
            <person name="Naruse K."/>
            <person name="Sasaki S."/>
            <person name="Nakatani Y."/>
            <person name="Qu W."/>
            <person name="Ahsan B."/>
            <person name="Yamada T."/>
            <person name="Nagayasu Y."/>
            <person name="Doi K."/>
            <person name="Kasai Y."/>
            <person name="Jindo T."/>
            <person name="Kobayashi D."/>
            <person name="Shimada A."/>
            <person name="Toyoda A."/>
            <person name="Kuroki Y."/>
            <person name="Fujiyama A."/>
            <person name="Sasaki T."/>
            <person name="Shimizu A."/>
            <person name="Asakawa S."/>
            <person name="Shimizu N."/>
            <person name="Hashimoto S."/>
            <person name="Yang J."/>
            <person name="Lee Y."/>
            <person name="Matsushima K."/>
            <person name="Sugano S."/>
            <person name="Sakaizumi M."/>
            <person name="Narita T."/>
            <person name="Ohishi K."/>
            <person name="Haga S."/>
            <person name="Ohta F."/>
            <person name="Nomoto H."/>
            <person name="Nogata K."/>
            <person name="Morishita T."/>
            <person name="Endo T."/>
            <person name="Shin-I T."/>
            <person name="Takeda H."/>
            <person name="Morishita S."/>
            <person name="Kohara Y."/>
        </authorList>
    </citation>
    <scope>NUCLEOTIDE SEQUENCE [LARGE SCALE GENOMIC DNA]</scope>
    <source>
        <strain>Hd-rR</strain>
    </source>
</reference>
<dbReference type="PANTHER" id="PTHR37984">
    <property type="entry name" value="PROTEIN CBG26694"/>
    <property type="match status" value="1"/>
</dbReference>
<dbReference type="Proteomes" id="UP000265180">
    <property type="component" value="Chromosome 11"/>
</dbReference>
<reference evidence="4" key="4">
    <citation type="submission" date="2025-09" db="UniProtKB">
        <authorList>
            <consortium name="Ensembl"/>
        </authorList>
    </citation>
    <scope>IDENTIFICATION</scope>
    <source>
        <strain evidence="4">HNI</strain>
    </source>
</reference>
<dbReference type="PROSITE" id="PS50994">
    <property type="entry name" value="INTEGRASE"/>
    <property type="match status" value="1"/>
</dbReference>
<dbReference type="FunFam" id="1.10.340.70:FF:000001">
    <property type="entry name" value="Retrovirus-related Pol polyprotein from transposon gypsy-like Protein"/>
    <property type="match status" value="1"/>
</dbReference>
<evidence type="ECO:0000313" key="4">
    <source>
        <dbReference type="Ensembl" id="ENSORLP00020001488.1"/>
    </source>
</evidence>
<dbReference type="InterPro" id="IPR041588">
    <property type="entry name" value="Integrase_H2C2"/>
</dbReference>
<evidence type="ECO:0000256" key="1">
    <source>
        <dbReference type="ARBA" id="ARBA00039658"/>
    </source>
</evidence>
<dbReference type="FunFam" id="3.30.420.10:FF:000032">
    <property type="entry name" value="Retrovirus-related Pol polyprotein from transposon 297-like Protein"/>
    <property type="match status" value="1"/>
</dbReference>
<dbReference type="InterPro" id="IPR054465">
    <property type="entry name" value="Integrase_p58-like_C"/>
</dbReference>
<dbReference type="GO" id="GO:0003676">
    <property type="term" value="F:nucleic acid binding"/>
    <property type="evidence" value="ECO:0007669"/>
    <property type="project" value="InterPro"/>
</dbReference>
<dbReference type="Pfam" id="PF00665">
    <property type="entry name" value="rve"/>
    <property type="match status" value="1"/>
</dbReference>
<evidence type="ECO:0000313" key="5">
    <source>
        <dbReference type="Proteomes" id="UP000265180"/>
    </source>
</evidence>
<dbReference type="Gene3D" id="1.10.340.70">
    <property type="match status" value="1"/>
</dbReference>
<dbReference type="InterPro" id="IPR050951">
    <property type="entry name" value="Retrovirus_Pol_polyprotein"/>
</dbReference>
<accession>A0A3P9K032</accession>
<evidence type="ECO:0000259" key="3">
    <source>
        <dbReference type="PROSITE" id="PS50994"/>
    </source>
</evidence>
<reference evidence="4" key="3">
    <citation type="submission" date="2025-08" db="UniProtKB">
        <authorList>
            <consortium name="Ensembl"/>
        </authorList>
    </citation>
    <scope>IDENTIFICATION</scope>
    <source>
        <strain evidence="4">HNI</strain>
    </source>
</reference>
<sequence length="571" mass="65152">MLNFKQPEGQVARWLEILQEYDFDVQHRPGHQHSNADALSRRPCFTDECRHCLRQEERELGPLAAAAYPAITIPEREPFSLEQLKEQQKADQVLAEVRGWLEAQRRPDWQAVTFQGPELKVLHSQWGSLELHNDVLYRRWRAPGAGVDRVQLLVPRNLRQEVLHWIHGAAGAGHFGNNKTVRRLRQRFYWPGCRQDAELFVHCCDTCTAQKGPNQRSRGPLQQYLVGAPMERVGVDILGPFPTTETGNRYVLVAMDYFTKWPEAYAVPDQSATTSAQRLVDEMFSRFGVPEELHSDQGRNFESRLFAEVCQRLGIKKTRTTPLHPQSDGLVERFNRTLATQLAILTSRHQRDWDQHLPLVSWAYRTAVQESSQCTPAALMFGRELRTPVELVFGPPPEPEIASGPELDYLRRLRGRLDEVHQMARETLQNAGARQKRAYDSRAHGPSLAPGDQVWVYCPLRKRGLSPKLTHHWQGPGEIMGQISDVVFRVRLPGRGRQVVLHKDRLAPYRPMTPLQRTDGVVESPMPLSIDAENGGSRLRAGPGPGDTPQGRPVRVRHQPVYLQDFEFDDI</sequence>
<feature type="region of interest" description="Disordered" evidence="2">
    <location>
        <begin position="530"/>
        <end position="554"/>
    </location>
</feature>
<dbReference type="InterPro" id="IPR012337">
    <property type="entry name" value="RNaseH-like_sf"/>
</dbReference>
<protein>
    <recommendedName>
        <fullName evidence="1">Gypsy retrotransposon integrase-like protein 1</fullName>
    </recommendedName>
</protein>
<organism evidence="4 5">
    <name type="scientific">Oryzias latipes</name>
    <name type="common">Japanese rice fish</name>
    <name type="synonym">Japanese killifish</name>
    <dbReference type="NCBI Taxonomy" id="8090"/>
    <lineage>
        <taxon>Eukaryota</taxon>
        <taxon>Metazoa</taxon>
        <taxon>Chordata</taxon>
        <taxon>Craniata</taxon>
        <taxon>Vertebrata</taxon>
        <taxon>Euteleostomi</taxon>
        <taxon>Actinopterygii</taxon>
        <taxon>Neopterygii</taxon>
        <taxon>Teleostei</taxon>
        <taxon>Neoteleostei</taxon>
        <taxon>Acanthomorphata</taxon>
        <taxon>Ovalentaria</taxon>
        <taxon>Atherinomorphae</taxon>
        <taxon>Beloniformes</taxon>
        <taxon>Adrianichthyidae</taxon>
        <taxon>Oryziinae</taxon>
        <taxon>Oryzias</taxon>
    </lineage>
</organism>
<evidence type="ECO:0000256" key="2">
    <source>
        <dbReference type="SAM" id="MobiDB-lite"/>
    </source>
</evidence>
<dbReference type="Pfam" id="PF17921">
    <property type="entry name" value="Integrase_H2C2"/>
    <property type="match status" value="1"/>
</dbReference>
<dbReference type="Pfam" id="PF22938">
    <property type="entry name" value="Integrase_p58_C"/>
    <property type="match status" value="1"/>
</dbReference>